<dbReference type="Gene3D" id="3.40.720.10">
    <property type="entry name" value="Alkaline Phosphatase, subunit A"/>
    <property type="match status" value="1"/>
</dbReference>
<protein>
    <recommendedName>
        <fullName evidence="3">Reverse transcriptase</fullName>
    </recommendedName>
</protein>
<sequence>MIAALNYDLCNLQICSENHCLKLNSAKTDAILFGKPTERKYFLQQYLNNIVLDGSAVKFNDKVRSLGVWIDQDLRFTDHISMCLQRAYASLKLLYHNAFSEGPISHLVHSVREQTFVAYLISYAAKIGPAKDIKSGAASRHSICCTYLVLPVFFLLNMCLK</sequence>
<evidence type="ECO:0008006" key="3">
    <source>
        <dbReference type="Google" id="ProtNLM"/>
    </source>
</evidence>
<comment type="caution">
    <text evidence="1">The sequence shown here is derived from an EMBL/GenBank/DDBJ whole genome shotgun (WGS) entry which is preliminary data.</text>
</comment>
<dbReference type="AlphaFoldDB" id="A0AAW1UTY5"/>
<organism evidence="1 2">
    <name type="scientific">Henosepilachna vigintioctopunctata</name>
    <dbReference type="NCBI Taxonomy" id="420089"/>
    <lineage>
        <taxon>Eukaryota</taxon>
        <taxon>Metazoa</taxon>
        <taxon>Ecdysozoa</taxon>
        <taxon>Arthropoda</taxon>
        <taxon>Hexapoda</taxon>
        <taxon>Insecta</taxon>
        <taxon>Pterygota</taxon>
        <taxon>Neoptera</taxon>
        <taxon>Endopterygota</taxon>
        <taxon>Coleoptera</taxon>
        <taxon>Polyphaga</taxon>
        <taxon>Cucujiformia</taxon>
        <taxon>Coccinelloidea</taxon>
        <taxon>Coccinellidae</taxon>
        <taxon>Epilachninae</taxon>
        <taxon>Epilachnini</taxon>
        <taxon>Henosepilachna</taxon>
    </lineage>
</organism>
<dbReference type="Proteomes" id="UP001431783">
    <property type="component" value="Unassembled WGS sequence"/>
</dbReference>
<dbReference type="InterPro" id="IPR017850">
    <property type="entry name" value="Alkaline_phosphatase_core_sf"/>
</dbReference>
<dbReference type="EMBL" id="JARQZJ010000092">
    <property type="protein sequence ID" value="KAK9884289.1"/>
    <property type="molecule type" value="Genomic_DNA"/>
</dbReference>
<reference evidence="1 2" key="1">
    <citation type="submission" date="2023-03" db="EMBL/GenBank/DDBJ databases">
        <title>Genome insight into feeding habits of ladybird beetles.</title>
        <authorList>
            <person name="Li H.-S."/>
            <person name="Huang Y.-H."/>
            <person name="Pang H."/>
        </authorList>
    </citation>
    <scope>NUCLEOTIDE SEQUENCE [LARGE SCALE GENOMIC DNA]</scope>
    <source>
        <strain evidence="1">SYSU_2023b</strain>
        <tissue evidence="1">Whole body</tissue>
    </source>
</reference>
<keyword evidence="2" id="KW-1185">Reference proteome</keyword>
<proteinExistence type="predicted"/>
<evidence type="ECO:0000313" key="2">
    <source>
        <dbReference type="Proteomes" id="UP001431783"/>
    </source>
</evidence>
<name>A0AAW1UTY5_9CUCU</name>
<evidence type="ECO:0000313" key="1">
    <source>
        <dbReference type="EMBL" id="KAK9884289.1"/>
    </source>
</evidence>
<gene>
    <name evidence="1" type="ORF">WA026_005241</name>
</gene>
<accession>A0AAW1UTY5</accession>